<name>A0A4Y2DM23_ARAVE</name>
<sequence length="119" mass="13208">MCPSTIKNLFTDSTGELYLWLVHGQLALFNNAILEMEKDNTTAFEVAEAHKALKRNLTERTQIAILVCSRFALQVCKLSGNLSPQVCKCETSLQHVNASLEVTIGRTCSKLALQTHCKL</sequence>
<comment type="caution">
    <text evidence="1">The sequence shown here is derived from an EMBL/GenBank/DDBJ whole genome shotgun (WGS) entry which is preliminary data.</text>
</comment>
<keyword evidence="2" id="KW-1185">Reference proteome</keyword>
<dbReference type="EMBL" id="BGPR01000382">
    <property type="protein sequence ID" value="GBM17066.1"/>
    <property type="molecule type" value="Genomic_DNA"/>
</dbReference>
<reference evidence="1 2" key="1">
    <citation type="journal article" date="2019" name="Sci. Rep.">
        <title>Orb-weaving spider Araneus ventricosus genome elucidates the spidroin gene catalogue.</title>
        <authorList>
            <person name="Kono N."/>
            <person name="Nakamura H."/>
            <person name="Ohtoshi R."/>
            <person name="Moran D.A.P."/>
            <person name="Shinohara A."/>
            <person name="Yoshida Y."/>
            <person name="Fujiwara M."/>
            <person name="Mori M."/>
            <person name="Tomita M."/>
            <person name="Arakawa K."/>
        </authorList>
    </citation>
    <scope>NUCLEOTIDE SEQUENCE [LARGE SCALE GENOMIC DNA]</scope>
</reference>
<evidence type="ECO:0000313" key="1">
    <source>
        <dbReference type="EMBL" id="GBM17066.1"/>
    </source>
</evidence>
<dbReference type="AlphaFoldDB" id="A0A4Y2DM23"/>
<accession>A0A4Y2DM23</accession>
<dbReference type="OrthoDB" id="8065135at2759"/>
<proteinExistence type="predicted"/>
<organism evidence="1 2">
    <name type="scientific">Araneus ventricosus</name>
    <name type="common">Orbweaver spider</name>
    <name type="synonym">Epeira ventricosa</name>
    <dbReference type="NCBI Taxonomy" id="182803"/>
    <lineage>
        <taxon>Eukaryota</taxon>
        <taxon>Metazoa</taxon>
        <taxon>Ecdysozoa</taxon>
        <taxon>Arthropoda</taxon>
        <taxon>Chelicerata</taxon>
        <taxon>Arachnida</taxon>
        <taxon>Araneae</taxon>
        <taxon>Araneomorphae</taxon>
        <taxon>Entelegynae</taxon>
        <taxon>Araneoidea</taxon>
        <taxon>Araneidae</taxon>
        <taxon>Araneus</taxon>
    </lineage>
</organism>
<evidence type="ECO:0000313" key="2">
    <source>
        <dbReference type="Proteomes" id="UP000499080"/>
    </source>
</evidence>
<gene>
    <name evidence="1" type="ORF">AVEN_133330_1</name>
</gene>
<dbReference type="Proteomes" id="UP000499080">
    <property type="component" value="Unassembled WGS sequence"/>
</dbReference>
<protein>
    <submittedName>
        <fullName evidence="1">Uncharacterized protein</fullName>
    </submittedName>
</protein>